<evidence type="ECO:0000256" key="1">
    <source>
        <dbReference type="SAM" id="MobiDB-lite"/>
    </source>
</evidence>
<name>A0A8H4R778_9HELO</name>
<gene>
    <name evidence="2" type="ORF">G7Y89_g13458</name>
</gene>
<organism evidence="2 3">
    <name type="scientific">Cudoniella acicularis</name>
    <dbReference type="NCBI Taxonomy" id="354080"/>
    <lineage>
        <taxon>Eukaryota</taxon>
        <taxon>Fungi</taxon>
        <taxon>Dikarya</taxon>
        <taxon>Ascomycota</taxon>
        <taxon>Pezizomycotina</taxon>
        <taxon>Leotiomycetes</taxon>
        <taxon>Helotiales</taxon>
        <taxon>Tricladiaceae</taxon>
        <taxon>Cudoniella</taxon>
    </lineage>
</organism>
<dbReference type="Proteomes" id="UP000566819">
    <property type="component" value="Unassembled WGS sequence"/>
</dbReference>
<sequence length="282" mass="30618">MEDDPQKLSNAQVATDDQKSDTSYMAKATQATQAPLRDNVLAALFSWLTLAGPGLLHSLLGLITTLTNIYTAQGGHWSATAKIAVIMIELLLEIVMLKTSNYFDITCYLTDIYHQYVKISIDCSINLLDASKAKTLHLTISQRQDDGIADLANQLNQDIIHTTQFFEDFPTLKGPALTIQADVAKKALLDATDVISTLAMKLSNNAMAQVLKAGLLDNDFLLDISLQIQDFAQALPSNPFSETLGLYCSDAIPEINTLFQIIGNSVNSGITIVALPPNNCPS</sequence>
<accession>A0A8H4R778</accession>
<reference evidence="2 3" key="1">
    <citation type="submission" date="2020-03" db="EMBL/GenBank/DDBJ databases">
        <title>Draft Genome Sequence of Cudoniella acicularis.</title>
        <authorList>
            <person name="Buettner E."/>
            <person name="Kellner H."/>
        </authorList>
    </citation>
    <scope>NUCLEOTIDE SEQUENCE [LARGE SCALE GENOMIC DNA]</scope>
    <source>
        <strain evidence="2 3">DSM 108380</strain>
    </source>
</reference>
<proteinExistence type="predicted"/>
<evidence type="ECO:0000313" key="2">
    <source>
        <dbReference type="EMBL" id="KAF4624710.1"/>
    </source>
</evidence>
<evidence type="ECO:0000313" key="3">
    <source>
        <dbReference type="Proteomes" id="UP000566819"/>
    </source>
</evidence>
<keyword evidence="3" id="KW-1185">Reference proteome</keyword>
<dbReference type="AlphaFoldDB" id="A0A8H4R778"/>
<protein>
    <submittedName>
        <fullName evidence="2">Uncharacterized protein</fullName>
    </submittedName>
</protein>
<dbReference type="EMBL" id="JAAMPI010001575">
    <property type="protein sequence ID" value="KAF4624710.1"/>
    <property type="molecule type" value="Genomic_DNA"/>
</dbReference>
<dbReference type="OrthoDB" id="3524936at2759"/>
<comment type="caution">
    <text evidence="2">The sequence shown here is derived from an EMBL/GenBank/DDBJ whole genome shotgun (WGS) entry which is preliminary data.</text>
</comment>
<feature type="region of interest" description="Disordered" evidence="1">
    <location>
        <begin position="1"/>
        <end position="21"/>
    </location>
</feature>